<dbReference type="GO" id="GO:0000981">
    <property type="term" value="F:DNA-binding transcription factor activity, RNA polymerase II-specific"/>
    <property type="evidence" value="ECO:0007669"/>
    <property type="project" value="InterPro"/>
</dbReference>
<dbReference type="PROSITE" id="PS50048">
    <property type="entry name" value="ZN2_CY6_FUNGAL_2"/>
    <property type="match status" value="1"/>
</dbReference>
<feature type="domain" description="Zn(2)-C6 fungal-type" evidence="4">
    <location>
        <begin position="77"/>
        <end position="107"/>
    </location>
</feature>
<accession>A0A2S5BD52</accession>
<feature type="region of interest" description="Disordered" evidence="3">
    <location>
        <begin position="265"/>
        <end position="311"/>
    </location>
</feature>
<reference evidence="5 6" key="1">
    <citation type="journal article" date="2018" name="Front. Microbiol.">
        <title>Prospects for Fungal Bioremediation of Acidic Radioactive Waste Sites: Characterization and Genome Sequence of Rhodotorula taiwanensis MD1149.</title>
        <authorList>
            <person name="Tkavc R."/>
            <person name="Matrosova V.Y."/>
            <person name="Grichenko O.E."/>
            <person name="Gostincar C."/>
            <person name="Volpe R.P."/>
            <person name="Klimenkova P."/>
            <person name="Gaidamakova E.K."/>
            <person name="Zhou C.E."/>
            <person name="Stewart B.J."/>
            <person name="Lyman M.G."/>
            <person name="Malfatti S.A."/>
            <person name="Rubinfeld B."/>
            <person name="Courtot M."/>
            <person name="Singh J."/>
            <person name="Dalgard C.L."/>
            <person name="Hamilton T."/>
            <person name="Frey K.G."/>
            <person name="Gunde-Cimerman N."/>
            <person name="Dugan L."/>
            <person name="Daly M.J."/>
        </authorList>
    </citation>
    <scope>NUCLEOTIDE SEQUENCE [LARGE SCALE GENOMIC DNA]</scope>
    <source>
        <strain evidence="5 6">MD1149</strain>
    </source>
</reference>
<dbReference type="GO" id="GO:0008270">
    <property type="term" value="F:zinc ion binding"/>
    <property type="evidence" value="ECO:0007669"/>
    <property type="project" value="InterPro"/>
</dbReference>
<feature type="compositionally biased region" description="Polar residues" evidence="3">
    <location>
        <begin position="130"/>
        <end position="155"/>
    </location>
</feature>
<keyword evidence="2" id="KW-0539">Nucleus</keyword>
<keyword evidence="1" id="KW-0479">Metal-binding</keyword>
<dbReference type="InterPro" id="IPR001138">
    <property type="entry name" value="Zn2Cys6_DnaBD"/>
</dbReference>
<protein>
    <recommendedName>
        <fullName evidence="4">Zn(2)-C6 fungal-type domain-containing protein</fullName>
    </recommendedName>
</protein>
<evidence type="ECO:0000256" key="3">
    <source>
        <dbReference type="SAM" id="MobiDB-lite"/>
    </source>
</evidence>
<evidence type="ECO:0000313" key="6">
    <source>
        <dbReference type="Proteomes" id="UP000237144"/>
    </source>
</evidence>
<dbReference type="GO" id="GO:0003677">
    <property type="term" value="F:DNA binding"/>
    <property type="evidence" value="ECO:0007669"/>
    <property type="project" value="InterPro"/>
</dbReference>
<name>A0A2S5BD52_9BASI</name>
<dbReference type="SMART" id="SM00906">
    <property type="entry name" value="Fungal_trans"/>
    <property type="match status" value="1"/>
</dbReference>
<dbReference type="EMBL" id="PJQD01000023">
    <property type="protein sequence ID" value="POY74683.1"/>
    <property type="molecule type" value="Genomic_DNA"/>
</dbReference>
<dbReference type="PANTHER" id="PTHR47783">
    <property type="entry name" value="ZN(II)2CYS6 TRANSCRIPTION FACTOR (EUROFUNG)-RELATED"/>
    <property type="match status" value="1"/>
</dbReference>
<proteinExistence type="predicted"/>
<dbReference type="PANTHER" id="PTHR47783:SF1">
    <property type="entry name" value="ZN(II)2CYS6 TRANSCRIPTION FACTOR (EUROFUNG)"/>
    <property type="match status" value="1"/>
</dbReference>
<dbReference type="PROSITE" id="PS00463">
    <property type="entry name" value="ZN2_CY6_FUNGAL_1"/>
    <property type="match status" value="1"/>
</dbReference>
<comment type="caution">
    <text evidence="5">The sequence shown here is derived from an EMBL/GenBank/DDBJ whole genome shotgun (WGS) entry which is preliminary data.</text>
</comment>
<dbReference type="Proteomes" id="UP000237144">
    <property type="component" value="Unassembled WGS sequence"/>
</dbReference>
<dbReference type="Pfam" id="PF04082">
    <property type="entry name" value="Fungal_trans"/>
    <property type="match status" value="1"/>
</dbReference>
<feature type="compositionally biased region" description="Polar residues" evidence="3">
    <location>
        <begin position="273"/>
        <end position="294"/>
    </location>
</feature>
<evidence type="ECO:0000313" key="5">
    <source>
        <dbReference type="EMBL" id="POY74683.1"/>
    </source>
</evidence>
<dbReference type="InterPro" id="IPR007219">
    <property type="entry name" value="XnlR_reg_dom"/>
</dbReference>
<dbReference type="STRING" id="741276.A0A2S5BD52"/>
<dbReference type="OrthoDB" id="2428527at2759"/>
<evidence type="ECO:0000259" key="4">
    <source>
        <dbReference type="PROSITE" id="PS50048"/>
    </source>
</evidence>
<dbReference type="CDD" id="cd12148">
    <property type="entry name" value="fungal_TF_MHR"/>
    <property type="match status" value="1"/>
</dbReference>
<feature type="compositionally biased region" description="Polar residues" evidence="3">
    <location>
        <begin position="1"/>
        <end position="17"/>
    </location>
</feature>
<dbReference type="InterPro" id="IPR036864">
    <property type="entry name" value="Zn2-C6_fun-type_DNA-bd_sf"/>
</dbReference>
<dbReference type="SUPFAM" id="SSF57701">
    <property type="entry name" value="Zn2/Cys6 DNA-binding domain"/>
    <property type="match status" value="1"/>
</dbReference>
<organism evidence="5 6">
    <name type="scientific">Rhodotorula taiwanensis</name>
    <dbReference type="NCBI Taxonomy" id="741276"/>
    <lineage>
        <taxon>Eukaryota</taxon>
        <taxon>Fungi</taxon>
        <taxon>Dikarya</taxon>
        <taxon>Basidiomycota</taxon>
        <taxon>Pucciniomycotina</taxon>
        <taxon>Microbotryomycetes</taxon>
        <taxon>Sporidiobolales</taxon>
        <taxon>Sporidiobolaceae</taxon>
        <taxon>Rhodotorula</taxon>
    </lineage>
</organism>
<evidence type="ECO:0000256" key="2">
    <source>
        <dbReference type="ARBA" id="ARBA00023242"/>
    </source>
</evidence>
<keyword evidence="6" id="KW-1185">Reference proteome</keyword>
<dbReference type="Gene3D" id="4.10.240.10">
    <property type="entry name" value="Zn(2)-C6 fungal-type DNA-binding domain"/>
    <property type="match status" value="1"/>
</dbReference>
<dbReference type="AlphaFoldDB" id="A0A2S5BD52"/>
<dbReference type="Pfam" id="PF00172">
    <property type="entry name" value="Zn_clus"/>
    <property type="match status" value="1"/>
</dbReference>
<sequence length="952" mass="102788">MQSMHQPVASGSSQNSMPAPQAPPDAADDSTNRRASGVTTSASEGGDELASPPPPDSSRESAESMATKRKRSRITQACRRCKARRARCDGELPDCGECVRAGTTCEYPDPNEDGRKRRRSKAPPLAPPTDSRSAGTAGGQSSAPLNSDRPTSSHSYPGGRNTPSVSPAGPPPPLPPAFTQSAPGQPYASPVHPVHPPLALQPPVLPYHIMTPRGPDANFSAVHMLADAAAMPPTNPYDVFAPYSMHRSPAQDQFVRPAVSDATMASGIAGPSRNPSTSHPAAYPQQSPHSSAPTAVNPAEEQANTPVPKLSYLRPFGPSGIQPGLEQIVISIAAPPAFSRDQSPSPPTSSSFPSQGLSMFDASTSFAFPYYQHGSQVPPILTQQSVPRAERFFEEGSDMPREEIKNELFNVFFSRVGSLFPFLDRRAVTQLDDRDSPATVDVPMLVNSICAVAARFSESTAVRGPDPARSPGLYGVPFADKAKSMLIPLLGYPTTRTVQSILLLSFHEFGLNNDGSFWMFAGICLRMAQDLGLHLDIEHANLDPYARAVNRLTWWAVLAHDRMLSLGTGRPVTIKSHEISVPPPTDEDISIVAGTPLAVYSAFPVYCRLMLLFGDLCDIVNCVKGKWKMASTPSEPAPSVASSSGSGVKEQSDAACPPPHQSDDVRSLEPLEDAIARAYAELPVELRWSSLNFRKQHEAGNGPIFLHLHLWYHCVLIMLYSPPLIYPRTKAARMSLADRLSVVTRSCLQVSQIIGVAELVGEHPDYEAAPYVNQTFFVTASAWIKGDLRTDHHIRTGQCVLASSTNGTRHATPTDLLAQSAADNFALCQNALVRQEKYWLGCGWLGALASRKAGQASRTSIKAATAQLSTFVSEHEMAVFRRLAKRIGGEAHTPEQLDNEALTAFFNALQTDAFSAQNHQLTSDDLAMAYTFASTFQDISQFGSAQQQQQQR</sequence>
<feature type="compositionally biased region" description="Basic residues" evidence="3">
    <location>
        <begin position="67"/>
        <end position="85"/>
    </location>
</feature>
<dbReference type="GO" id="GO:0006351">
    <property type="term" value="P:DNA-templated transcription"/>
    <property type="evidence" value="ECO:0007669"/>
    <property type="project" value="InterPro"/>
</dbReference>
<feature type="compositionally biased region" description="Low complexity" evidence="3">
    <location>
        <begin position="631"/>
        <end position="646"/>
    </location>
</feature>
<feature type="region of interest" description="Disordered" evidence="3">
    <location>
        <begin position="1"/>
        <end position="194"/>
    </location>
</feature>
<feature type="region of interest" description="Disordered" evidence="3">
    <location>
        <begin position="631"/>
        <end position="665"/>
    </location>
</feature>
<dbReference type="SMART" id="SM00066">
    <property type="entry name" value="GAL4"/>
    <property type="match status" value="1"/>
</dbReference>
<feature type="region of interest" description="Disordered" evidence="3">
    <location>
        <begin position="337"/>
        <end position="356"/>
    </location>
</feature>
<gene>
    <name evidence="5" type="ORF">BMF94_2445</name>
</gene>
<evidence type="ECO:0000256" key="1">
    <source>
        <dbReference type="ARBA" id="ARBA00022723"/>
    </source>
</evidence>
<feature type="compositionally biased region" description="Polar residues" evidence="3">
    <location>
        <begin position="33"/>
        <end position="43"/>
    </location>
</feature>